<protein>
    <submittedName>
        <fullName evidence="1">Uncharacterized protein</fullName>
    </submittedName>
</protein>
<organism evidence="1 2">
    <name type="scientific">Flavobacterium araucananum</name>
    <dbReference type="NCBI Taxonomy" id="946678"/>
    <lineage>
        <taxon>Bacteria</taxon>
        <taxon>Pseudomonadati</taxon>
        <taxon>Bacteroidota</taxon>
        <taxon>Flavobacteriia</taxon>
        <taxon>Flavobacteriales</taxon>
        <taxon>Flavobacteriaceae</taxon>
        <taxon>Flavobacterium</taxon>
    </lineage>
</organism>
<evidence type="ECO:0000313" key="2">
    <source>
        <dbReference type="Proteomes" id="UP000214684"/>
    </source>
</evidence>
<dbReference type="Proteomes" id="UP000214684">
    <property type="component" value="Unassembled WGS sequence"/>
</dbReference>
<evidence type="ECO:0000313" key="1">
    <source>
        <dbReference type="EMBL" id="OXG08628.1"/>
    </source>
</evidence>
<sequence>MRPLILDYSVERTGEYKALFEYDESLSLNVIHSNNTVIPFIDYHNDSVNLTTTTKVLNENNMENDGYNQSLLEMTTKTRVIQEADDTPSNILELTTKTMVRQESDD</sequence>
<reference evidence="1 2" key="1">
    <citation type="submission" date="2016-11" db="EMBL/GenBank/DDBJ databases">
        <title>Whole genomes of Flavobacteriaceae.</title>
        <authorList>
            <person name="Stine C."/>
            <person name="Li C."/>
            <person name="Tadesse D."/>
        </authorList>
    </citation>
    <scope>NUCLEOTIDE SEQUENCE [LARGE SCALE GENOMIC DNA]</scope>
    <source>
        <strain evidence="1 2">DSM 24704</strain>
    </source>
</reference>
<keyword evidence="2" id="KW-1185">Reference proteome</keyword>
<dbReference type="RefSeq" id="WP_089478296.1">
    <property type="nucleotide sequence ID" value="NZ_MUGS01000005.1"/>
</dbReference>
<gene>
    <name evidence="1" type="ORF">B0A64_04160</name>
</gene>
<accession>A0A227PH51</accession>
<dbReference type="EMBL" id="MUGS01000005">
    <property type="protein sequence ID" value="OXG08628.1"/>
    <property type="molecule type" value="Genomic_DNA"/>
</dbReference>
<dbReference type="OrthoDB" id="1260715at2"/>
<dbReference type="AlphaFoldDB" id="A0A227PH51"/>
<comment type="caution">
    <text evidence="1">The sequence shown here is derived from an EMBL/GenBank/DDBJ whole genome shotgun (WGS) entry which is preliminary data.</text>
</comment>
<name>A0A227PH51_9FLAO</name>
<proteinExistence type="predicted"/>